<evidence type="ECO:0000259" key="1">
    <source>
        <dbReference type="Pfam" id="PF01425"/>
    </source>
</evidence>
<dbReference type="PANTHER" id="PTHR11895:SF176">
    <property type="entry name" value="AMIDASE AMID-RELATED"/>
    <property type="match status" value="1"/>
</dbReference>
<evidence type="ECO:0000313" key="3">
    <source>
        <dbReference type="Proteomes" id="UP000295277"/>
    </source>
</evidence>
<gene>
    <name evidence="2" type="ORF">EV216_11746</name>
</gene>
<dbReference type="EMBL" id="SLVM01000017">
    <property type="protein sequence ID" value="TCM82074.1"/>
    <property type="molecule type" value="Genomic_DNA"/>
</dbReference>
<dbReference type="Proteomes" id="UP000295277">
    <property type="component" value="Unassembled WGS sequence"/>
</dbReference>
<dbReference type="InterPro" id="IPR036928">
    <property type="entry name" value="AS_sf"/>
</dbReference>
<accession>A0A4R1YSD2</accession>
<dbReference type="SUPFAM" id="SSF75304">
    <property type="entry name" value="Amidase signature (AS) enzymes"/>
    <property type="match status" value="1"/>
</dbReference>
<proteinExistence type="predicted"/>
<keyword evidence="3" id="KW-1185">Reference proteome</keyword>
<dbReference type="Pfam" id="PF01425">
    <property type="entry name" value="Amidase"/>
    <property type="match status" value="1"/>
</dbReference>
<dbReference type="InterPro" id="IPR020556">
    <property type="entry name" value="Amidase_CS"/>
</dbReference>
<dbReference type="AlphaFoldDB" id="A0A4R1YSD2"/>
<dbReference type="Gene3D" id="3.90.1300.10">
    <property type="entry name" value="Amidase signature (AS) domain"/>
    <property type="match status" value="1"/>
</dbReference>
<organism evidence="2 3">
    <name type="scientific">Rhodovulum steppense</name>
    <dbReference type="NCBI Taxonomy" id="540251"/>
    <lineage>
        <taxon>Bacteria</taxon>
        <taxon>Pseudomonadati</taxon>
        <taxon>Pseudomonadota</taxon>
        <taxon>Alphaproteobacteria</taxon>
        <taxon>Rhodobacterales</taxon>
        <taxon>Paracoccaceae</taxon>
        <taxon>Rhodovulum</taxon>
    </lineage>
</organism>
<name>A0A4R1YSD2_9RHOB</name>
<dbReference type="GO" id="GO:0016740">
    <property type="term" value="F:transferase activity"/>
    <property type="evidence" value="ECO:0007669"/>
    <property type="project" value="UniProtKB-KW"/>
</dbReference>
<sequence length="443" mass="45115">MTGDWRGMSAGDLGRGIGAGRIDPVDLTDACLEAIAAHPEAGRIYARLTEDRARAEAQAARDRARTGHRLGPLDGVPISWKDLFDTAGVATEAGSALLAGRVPGRDAGVLANASAAGLVCLGKTHMTELAFSGLGLNPVTATPPNVHDAEAAPGGSSSGAAASVAFGLAAAGIGSDTGGSVRVPAVWNDLVGLKTGAGRLSLAGVVPLCPRFDTVGPLTRNVEDAALLLAALEGGRPADLRGATLAGARLMVLETVAFDDIRDGPLAGFEQAVDRLAQAGATISRGAVPGIAEALALSGVLFATEAYGTWGASIEAAPERMYPAILNRFRGGREYSGAEYVAAWQKLDRLRAAYAAATAGFDAVLVPTCPILPPKVAALMADPDFFVAENLMTLRNTRIGNLMGLAVLTLPTGIPSTGISLMGPPMSEERLLRLGAAAEAALA</sequence>
<dbReference type="InterPro" id="IPR023631">
    <property type="entry name" value="Amidase_dom"/>
</dbReference>
<dbReference type="OrthoDB" id="9811471at2"/>
<comment type="caution">
    <text evidence="2">The sequence shown here is derived from an EMBL/GenBank/DDBJ whole genome shotgun (WGS) entry which is preliminary data.</text>
</comment>
<feature type="domain" description="Amidase" evidence="1">
    <location>
        <begin position="26"/>
        <end position="432"/>
    </location>
</feature>
<keyword evidence="2" id="KW-0808">Transferase</keyword>
<dbReference type="PROSITE" id="PS00571">
    <property type="entry name" value="AMIDASES"/>
    <property type="match status" value="1"/>
</dbReference>
<reference evidence="2 3" key="1">
    <citation type="submission" date="2019-03" db="EMBL/GenBank/DDBJ databases">
        <title>Genomic Encyclopedia of Type Strains, Phase IV (KMG-IV): sequencing the most valuable type-strain genomes for metagenomic binning, comparative biology and taxonomic classification.</title>
        <authorList>
            <person name="Goeker M."/>
        </authorList>
    </citation>
    <scope>NUCLEOTIDE SEQUENCE [LARGE SCALE GENOMIC DNA]</scope>
    <source>
        <strain evidence="2 3">DSM 21153</strain>
    </source>
</reference>
<dbReference type="RefSeq" id="WP_132695810.1">
    <property type="nucleotide sequence ID" value="NZ_SLVM01000017.1"/>
</dbReference>
<dbReference type="InterPro" id="IPR000120">
    <property type="entry name" value="Amidase"/>
</dbReference>
<dbReference type="PANTHER" id="PTHR11895">
    <property type="entry name" value="TRANSAMIDASE"/>
    <property type="match status" value="1"/>
</dbReference>
<evidence type="ECO:0000313" key="2">
    <source>
        <dbReference type="EMBL" id="TCM82074.1"/>
    </source>
</evidence>
<protein>
    <submittedName>
        <fullName evidence="2">Aspartyl-tRNA(Asn)/glutamyl-tRNA(Gln) amidotransferase subunit A</fullName>
    </submittedName>
</protein>